<comment type="caution">
    <text evidence="1">The sequence shown here is derived from an EMBL/GenBank/DDBJ whole genome shotgun (WGS) entry which is preliminary data.</text>
</comment>
<protein>
    <recommendedName>
        <fullName evidence="3">Reverse transcriptase Ty1/copia-type domain-containing protein</fullName>
    </recommendedName>
</protein>
<name>A0A9P0ZW08_CUSEU</name>
<proteinExistence type="predicted"/>
<keyword evidence="2" id="KW-1185">Reference proteome</keyword>
<dbReference type="PANTHER" id="PTHR11439:SF486">
    <property type="entry name" value="RLK (RECEPTOR-LIKE KINASE) PROTEIN, PUTATIVE-RELATED"/>
    <property type="match status" value="1"/>
</dbReference>
<dbReference type="EMBL" id="CAMAPE010000065">
    <property type="protein sequence ID" value="CAH9114585.1"/>
    <property type="molecule type" value="Genomic_DNA"/>
</dbReference>
<dbReference type="PANTHER" id="PTHR11439">
    <property type="entry name" value="GAG-POL-RELATED RETROTRANSPOSON"/>
    <property type="match status" value="1"/>
</dbReference>
<dbReference type="Proteomes" id="UP001152484">
    <property type="component" value="Unassembled WGS sequence"/>
</dbReference>
<accession>A0A9P0ZW08</accession>
<dbReference type="OrthoDB" id="1715131at2759"/>
<evidence type="ECO:0000313" key="2">
    <source>
        <dbReference type="Proteomes" id="UP001152484"/>
    </source>
</evidence>
<organism evidence="1 2">
    <name type="scientific">Cuscuta europaea</name>
    <name type="common">European dodder</name>
    <dbReference type="NCBI Taxonomy" id="41803"/>
    <lineage>
        <taxon>Eukaryota</taxon>
        <taxon>Viridiplantae</taxon>
        <taxon>Streptophyta</taxon>
        <taxon>Embryophyta</taxon>
        <taxon>Tracheophyta</taxon>
        <taxon>Spermatophyta</taxon>
        <taxon>Magnoliopsida</taxon>
        <taxon>eudicotyledons</taxon>
        <taxon>Gunneridae</taxon>
        <taxon>Pentapetalae</taxon>
        <taxon>asterids</taxon>
        <taxon>lamiids</taxon>
        <taxon>Solanales</taxon>
        <taxon>Convolvulaceae</taxon>
        <taxon>Cuscuteae</taxon>
        <taxon>Cuscuta</taxon>
        <taxon>Cuscuta subgen. Cuscuta</taxon>
    </lineage>
</organism>
<evidence type="ECO:0000313" key="1">
    <source>
        <dbReference type="EMBL" id="CAH9114585.1"/>
    </source>
</evidence>
<dbReference type="AlphaFoldDB" id="A0A9P0ZW08"/>
<sequence>MQSKFEMSMMGEMNYFLRLQVKQTAAGILINQAKYTRDLILKFGVEGKTSVRILTNTSQTIGSTEDGKDVDPTVYRGIIGSVLYLTASRPDISYSVGVCERYQSKPKKSHLFTATRFEQGLPDGSLTIGLLLLDQDIFVHRLEKKINIYHCGSLEN</sequence>
<reference evidence="1" key="1">
    <citation type="submission" date="2022-07" db="EMBL/GenBank/DDBJ databases">
        <authorList>
            <person name="Macas J."/>
            <person name="Novak P."/>
            <person name="Neumann P."/>
        </authorList>
    </citation>
    <scope>NUCLEOTIDE SEQUENCE</scope>
</reference>
<gene>
    <name evidence="1" type="ORF">CEURO_LOCUS20441</name>
</gene>
<evidence type="ECO:0008006" key="3">
    <source>
        <dbReference type="Google" id="ProtNLM"/>
    </source>
</evidence>